<feature type="domain" description="RNA polymerase sigma-70 region 4" evidence="7">
    <location>
        <begin position="209"/>
        <end position="256"/>
    </location>
</feature>
<keyword evidence="1" id="KW-0805">Transcription regulation</keyword>
<dbReference type="EMBL" id="JAPDOD010000003">
    <property type="protein sequence ID" value="MDA0159822.1"/>
    <property type="molecule type" value="Genomic_DNA"/>
</dbReference>
<dbReference type="Pfam" id="PF04542">
    <property type="entry name" value="Sigma70_r2"/>
    <property type="match status" value="1"/>
</dbReference>
<dbReference type="PANTHER" id="PTHR30385">
    <property type="entry name" value="SIGMA FACTOR F FLAGELLAR"/>
    <property type="match status" value="1"/>
</dbReference>
<proteinExistence type="predicted"/>
<dbReference type="Gene3D" id="1.10.10.10">
    <property type="entry name" value="Winged helix-like DNA-binding domain superfamily/Winged helix DNA-binding domain"/>
    <property type="match status" value="2"/>
</dbReference>
<keyword evidence="9" id="KW-1185">Reference proteome</keyword>
<dbReference type="InterPro" id="IPR013325">
    <property type="entry name" value="RNA_pol_sigma_r2"/>
</dbReference>
<feature type="domain" description="RNA polymerase sigma-70 region 2" evidence="6">
    <location>
        <begin position="44"/>
        <end position="112"/>
    </location>
</feature>
<dbReference type="Gene3D" id="1.20.120.1810">
    <property type="match status" value="1"/>
</dbReference>
<dbReference type="InterPro" id="IPR007624">
    <property type="entry name" value="RNA_pol_sigma70_r3"/>
</dbReference>
<dbReference type="SUPFAM" id="SSF88946">
    <property type="entry name" value="Sigma2 domain of RNA polymerase sigma factors"/>
    <property type="match status" value="1"/>
</dbReference>
<dbReference type="Proteomes" id="UP001149140">
    <property type="component" value="Unassembled WGS sequence"/>
</dbReference>
<feature type="domain" description="RNA polymerase sigma-70 region 3" evidence="5">
    <location>
        <begin position="123"/>
        <end position="193"/>
    </location>
</feature>
<evidence type="ECO:0000259" key="7">
    <source>
        <dbReference type="Pfam" id="PF04545"/>
    </source>
</evidence>
<dbReference type="InterPro" id="IPR007627">
    <property type="entry name" value="RNA_pol_sigma70_r2"/>
</dbReference>
<dbReference type="PRINTS" id="PR00046">
    <property type="entry name" value="SIGMA70FCT"/>
</dbReference>
<dbReference type="InterPro" id="IPR013324">
    <property type="entry name" value="RNA_pol_sigma_r3/r4-like"/>
</dbReference>
<dbReference type="GO" id="GO:0003677">
    <property type="term" value="F:DNA binding"/>
    <property type="evidence" value="ECO:0007669"/>
    <property type="project" value="UniProtKB-KW"/>
</dbReference>
<evidence type="ECO:0000259" key="5">
    <source>
        <dbReference type="Pfam" id="PF04539"/>
    </source>
</evidence>
<name>A0A9X3MP63_9ACTN</name>
<gene>
    <name evidence="8" type="ORF">OM076_06080</name>
</gene>
<organism evidence="8 9">
    <name type="scientific">Solirubrobacter ginsenosidimutans</name>
    <dbReference type="NCBI Taxonomy" id="490573"/>
    <lineage>
        <taxon>Bacteria</taxon>
        <taxon>Bacillati</taxon>
        <taxon>Actinomycetota</taxon>
        <taxon>Thermoleophilia</taxon>
        <taxon>Solirubrobacterales</taxon>
        <taxon>Solirubrobacteraceae</taxon>
        <taxon>Solirubrobacter</taxon>
    </lineage>
</organism>
<dbReference type="InterPro" id="IPR000943">
    <property type="entry name" value="RNA_pol_sigma70"/>
</dbReference>
<evidence type="ECO:0000313" key="8">
    <source>
        <dbReference type="EMBL" id="MDA0159822.1"/>
    </source>
</evidence>
<evidence type="ECO:0000256" key="2">
    <source>
        <dbReference type="ARBA" id="ARBA00023082"/>
    </source>
</evidence>
<dbReference type="RefSeq" id="WP_270038588.1">
    <property type="nucleotide sequence ID" value="NZ_JAPDOD010000003.1"/>
</dbReference>
<evidence type="ECO:0000256" key="4">
    <source>
        <dbReference type="ARBA" id="ARBA00023163"/>
    </source>
</evidence>
<dbReference type="InterPro" id="IPR014322">
    <property type="entry name" value="RNA_pol_sigma-B/F/G"/>
</dbReference>
<dbReference type="InterPro" id="IPR036388">
    <property type="entry name" value="WH-like_DNA-bd_sf"/>
</dbReference>
<dbReference type="AlphaFoldDB" id="A0A9X3MP63"/>
<reference evidence="8" key="1">
    <citation type="submission" date="2022-10" db="EMBL/GenBank/DDBJ databases">
        <title>The WGS of Solirubrobacter ginsenosidimutans DSM 21036.</title>
        <authorList>
            <person name="Jiang Z."/>
        </authorList>
    </citation>
    <scope>NUCLEOTIDE SEQUENCE</scope>
    <source>
        <strain evidence="8">DSM 21036</strain>
    </source>
</reference>
<dbReference type="PANTHER" id="PTHR30385:SF4">
    <property type="entry name" value="RNA POLYMERASE SIGMA-E FACTOR"/>
    <property type="match status" value="1"/>
</dbReference>
<accession>A0A9X3MP63</accession>
<evidence type="ECO:0000259" key="6">
    <source>
        <dbReference type="Pfam" id="PF04542"/>
    </source>
</evidence>
<keyword evidence="4" id="KW-0804">Transcription</keyword>
<evidence type="ECO:0000256" key="1">
    <source>
        <dbReference type="ARBA" id="ARBA00023015"/>
    </source>
</evidence>
<dbReference type="Pfam" id="PF04545">
    <property type="entry name" value="Sigma70_r4"/>
    <property type="match status" value="1"/>
</dbReference>
<dbReference type="CDD" id="cd06171">
    <property type="entry name" value="Sigma70_r4"/>
    <property type="match status" value="1"/>
</dbReference>
<sequence>MATDPVAVPQRRESFRLGARRHEDPVVLFERYRRERRPEDRDALVVRYMALAQHLARRYSTRAEEDDLQQVAALGLVKAIDRFDPSRGIAFSSFAVPTILGELKRYFRDLGWAVRPPRDIQELTLRVDVVAERLTGELGRSPTVEEVAHACQATAEDVLEARAAGTAHYPDSLDQPAHEDDDEVRERLVADEDPGFVRAEQAADLERLFSCLNEREREVVRLRFGEDLVQQEIGARLGISQMHVSRLLRQAIATLQQHSGSR</sequence>
<keyword evidence="2" id="KW-0731">Sigma factor</keyword>
<evidence type="ECO:0000313" key="9">
    <source>
        <dbReference type="Proteomes" id="UP001149140"/>
    </source>
</evidence>
<dbReference type="InterPro" id="IPR007630">
    <property type="entry name" value="RNA_pol_sigma70_r4"/>
</dbReference>
<keyword evidence="3" id="KW-0238">DNA-binding</keyword>
<protein>
    <submittedName>
        <fullName evidence="8">SigB/SigF/SigG family RNA polymerase sigma factor</fullName>
    </submittedName>
</protein>
<dbReference type="GO" id="GO:0006352">
    <property type="term" value="P:DNA-templated transcription initiation"/>
    <property type="evidence" value="ECO:0007669"/>
    <property type="project" value="InterPro"/>
</dbReference>
<comment type="caution">
    <text evidence="8">The sequence shown here is derived from an EMBL/GenBank/DDBJ whole genome shotgun (WGS) entry which is preliminary data.</text>
</comment>
<dbReference type="NCBIfam" id="TIGR02980">
    <property type="entry name" value="SigBFG"/>
    <property type="match status" value="1"/>
</dbReference>
<evidence type="ECO:0000256" key="3">
    <source>
        <dbReference type="ARBA" id="ARBA00023125"/>
    </source>
</evidence>
<dbReference type="InterPro" id="IPR014284">
    <property type="entry name" value="RNA_pol_sigma-70_dom"/>
</dbReference>
<dbReference type="GO" id="GO:0016987">
    <property type="term" value="F:sigma factor activity"/>
    <property type="evidence" value="ECO:0007669"/>
    <property type="project" value="UniProtKB-KW"/>
</dbReference>
<dbReference type="SUPFAM" id="SSF88659">
    <property type="entry name" value="Sigma3 and sigma4 domains of RNA polymerase sigma factors"/>
    <property type="match status" value="2"/>
</dbReference>
<dbReference type="NCBIfam" id="TIGR02937">
    <property type="entry name" value="sigma70-ECF"/>
    <property type="match status" value="1"/>
</dbReference>
<dbReference type="Pfam" id="PF04539">
    <property type="entry name" value="Sigma70_r3"/>
    <property type="match status" value="1"/>
</dbReference>